<organism evidence="3 4">
    <name type="scientific">Hungatella hathewayi</name>
    <dbReference type="NCBI Taxonomy" id="154046"/>
    <lineage>
        <taxon>Bacteria</taxon>
        <taxon>Bacillati</taxon>
        <taxon>Bacillota</taxon>
        <taxon>Clostridia</taxon>
        <taxon>Lachnospirales</taxon>
        <taxon>Lachnospiraceae</taxon>
        <taxon>Hungatella</taxon>
    </lineage>
</organism>
<evidence type="ECO:0000256" key="1">
    <source>
        <dbReference type="SAM" id="Phobius"/>
    </source>
</evidence>
<sequence>MNQSLWIFVIVVSAISLIGSALVVIHFYRLVKSREDPTGMPQEEKSTGKKWGVFLLWSLFYCAIGVVIMVQYERGMADRDLGDILFVLVPVVFMVIGSAMGRKAVKRRRFATAVTTAVVVDKEPRGSSQDRTYAPVYEFYAEGTKHRITSESSTNSSFGSGFLSVSVGEEVELHYIPGRPDKIYVPKEQRGTWFFVWIFRFIGVGFPVIALAGPFLRSWLK</sequence>
<evidence type="ECO:0000259" key="2">
    <source>
        <dbReference type="Pfam" id="PF12158"/>
    </source>
</evidence>
<evidence type="ECO:0000313" key="4">
    <source>
        <dbReference type="Proteomes" id="UP000095651"/>
    </source>
</evidence>
<dbReference type="Pfam" id="PF12158">
    <property type="entry name" value="DUF3592"/>
    <property type="match status" value="1"/>
</dbReference>
<evidence type="ECO:0000313" key="3">
    <source>
        <dbReference type="EMBL" id="CUO27968.1"/>
    </source>
</evidence>
<feature type="transmembrane region" description="Helical" evidence="1">
    <location>
        <begin position="84"/>
        <end position="101"/>
    </location>
</feature>
<proteinExistence type="predicted"/>
<accession>A0A174DUQ5</accession>
<dbReference type="Proteomes" id="UP000095651">
    <property type="component" value="Unassembled WGS sequence"/>
</dbReference>
<dbReference type="InterPro" id="IPR021994">
    <property type="entry name" value="DUF3592"/>
</dbReference>
<dbReference type="AlphaFoldDB" id="A0A174DUQ5"/>
<dbReference type="RefSeq" id="WP_055655223.1">
    <property type="nucleotide sequence ID" value="NZ_CABIXC010000005.1"/>
</dbReference>
<feature type="domain" description="DUF3592" evidence="2">
    <location>
        <begin position="115"/>
        <end position="184"/>
    </location>
</feature>
<name>A0A174DUQ5_9FIRM</name>
<feature type="transmembrane region" description="Helical" evidence="1">
    <location>
        <begin position="192"/>
        <end position="216"/>
    </location>
</feature>
<keyword evidence="1" id="KW-0472">Membrane</keyword>
<feature type="transmembrane region" description="Helical" evidence="1">
    <location>
        <begin position="6"/>
        <end position="31"/>
    </location>
</feature>
<keyword evidence="1" id="KW-0812">Transmembrane</keyword>
<keyword evidence="1" id="KW-1133">Transmembrane helix</keyword>
<reference evidence="3 4" key="1">
    <citation type="submission" date="2015-09" db="EMBL/GenBank/DDBJ databases">
        <authorList>
            <consortium name="Pathogen Informatics"/>
        </authorList>
    </citation>
    <scope>NUCLEOTIDE SEQUENCE [LARGE SCALE GENOMIC DNA]</scope>
    <source>
        <strain evidence="3 4">2789STDY5608850</strain>
    </source>
</reference>
<gene>
    <name evidence="3" type="ORF">ERS852407_02332</name>
</gene>
<dbReference type="EMBL" id="CYZE01000005">
    <property type="protein sequence ID" value="CUO27968.1"/>
    <property type="molecule type" value="Genomic_DNA"/>
</dbReference>
<feature type="transmembrane region" description="Helical" evidence="1">
    <location>
        <begin position="51"/>
        <end position="72"/>
    </location>
</feature>
<protein>
    <recommendedName>
        <fullName evidence="2">DUF3592 domain-containing protein</fullName>
    </recommendedName>
</protein>